<name>A0A1I3EBK7_9PLAN</name>
<evidence type="ECO:0000313" key="2">
    <source>
        <dbReference type="Proteomes" id="UP000199518"/>
    </source>
</evidence>
<sequence length="230" mass="24912">MAGSLAITLDLGDMTFLPKTVTLHIVSTGDGSCPPCDVLYENIGTYKPDYGGWMRQRQRGDDVNRDLLPICIPLCGKKNVSPCECTGVIAGLVNPMPVNLRFDSFEDTCFSFDEFIINDACGEIKNVGTIGYGDAESEDVLAYWNLCSLDGLPGEFGIISEAKCLVLYAAYETVLGATVVVAEVKYRLIETDVIDFSEGVVLELDSASFDASIPLCEDSLPQFIYAIGVD</sequence>
<accession>A0A1I3EBK7</accession>
<reference evidence="2" key="1">
    <citation type="submission" date="2016-10" db="EMBL/GenBank/DDBJ databases">
        <authorList>
            <person name="Varghese N."/>
            <person name="Submissions S."/>
        </authorList>
    </citation>
    <scope>NUCLEOTIDE SEQUENCE [LARGE SCALE GENOMIC DNA]</scope>
    <source>
        <strain evidence="2">DSM 26348</strain>
    </source>
</reference>
<dbReference type="EMBL" id="FOQD01000004">
    <property type="protein sequence ID" value="SFH96298.1"/>
    <property type="molecule type" value="Genomic_DNA"/>
</dbReference>
<gene>
    <name evidence="1" type="ORF">SAMN05421753_104152</name>
</gene>
<dbReference type="STRING" id="1576369.SAMN05421753_104152"/>
<keyword evidence="2" id="KW-1185">Reference proteome</keyword>
<evidence type="ECO:0000313" key="1">
    <source>
        <dbReference type="EMBL" id="SFH96298.1"/>
    </source>
</evidence>
<proteinExistence type="predicted"/>
<dbReference type="Proteomes" id="UP000199518">
    <property type="component" value="Unassembled WGS sequence"/>
</dbReference>
<protein>
    <submittedName>
        <fullName evidence="1">Uncharacterized protein</fullName>
    </submittedName>
</protein>
<organism evidence="1 2">
    <name type="scientific">Planctomicrobium piriforme</name>
    <dbReference type="NCBI Taxonomy" id="1576369"/>
    <lineage>
        <taxon>Bacteria</taxon>
        <taxon>Pseudomonadati</taxon>
        <taxon>Planctomycetota</taxon>
        <taxon>Planctomycetia</taxon>
        <taxon>Planctomycetales</taxon>
        <taxon>Planctomycetaceae</taxon>
        <taxon>Planctomicrobium</taxon>
    </lineage>
</organism>
<dbReference type="RefSeq" id="WP_092048513.1">
    <property type="nucleotide sequence ID" value="NZ_FOQD01000004.1"/>
</dbReference>
<dbReference type="AlphaFoldDB" id="A0A1I3EBK7"/>